<name>H6C189_EXODN</name>
<gene>
    <name evidence="2" type="ORF">HMPREF1120_05411</name>
</gene>
<sequence>MLGARARAAEYNAAKAASARQASREAEEQKLPPKPVPISLSAFTKNTQPNRNKGAKAYVPLVLEDTPEGNKQGLDEEKDESMAATPTHQAHAVDRGPASQEVETPLGPRNPQPVRAAPAVPAQTAPKAMIASAAEATQGLANATPYHIQPHSTFTQSQETVPLSVNSSPGAPHGTSAYPAYIPPRPLLGNTMGPSDISPSKQEHKFAMLSQKYIHPHMVTGATPHLYPATPSMQGRSSMVTDPYAAATPGWNANQPFSGFEQMPSQRQIFQNFNSDEILSAPPAREPRIASPMHNAALAVGSSAANTDDSFPPPAAAEETTAEVATLRLLRLTVATPDDEPYDRNSKMQNFVAAQQALAKTGKTVLHNPELHRVKATAGGGPAPTDAIATALEHQVKAEAKKNDDGQISRALLRPPPGFEFKADGIPTLAVLREGEASDPSPMDSETLRKEFAVGTDDWLELRPVTRSERLKMNKAMRLCSTTMQADAPKALVAQGQDRRAKLLREPEVDKASDHGGMKMWEQIAEDHVADRLAKSPGGDEVMGAGPSKLDVEKASILKVGQIWNNLASHTASDATSADNDAFPPKYKPAPEYAIERGHLLSGESGSTSFFEEDTGGFYNAPSRIARDPRFRPTGKEGFKSKSEEDWKHRSDMYGRRRL</sequence>
<evidence type="ECO:0000256" key="1">
    <source>
        <dbReference type="SAM" id="MobiDB-lite"/>
    </source>
</evidence>
<reference evidence="2" key="1">
    <citation type="submission" date="2011-07" db="EMBL/GenBank/DDBJ databases">
        <title>The Genome Sequence of Exophiala (Wangiella) dermatitidis NIH/UT8656.</title>
        <authorList>
            <consortium name="The Broad Institute Genome Sequencing Platform"/>
            <person name="Cuomo C."/>
            <person name="Wang Z."/>
            <person name="Hunicke-Smith S."/>
            <person name="Szanislo P.J."/>
            <person name="Earl A."/>
            <person name="Young S.K."/>
            <person name="Zeng Q."/>
            <person name="Gargeya S."/>
            <person name="Fitzgerald M."/>
            <person name="Haas B."/>
            <person name="Abouelleil A."/>
            <person name="Alvarado L."/>
            <person name="Arachchi H.M."/>
            <person name="Berlin A."/>
            <person name="Brown A."/>
            <person name="Chapman S.B."/>
            <person name="Chen Z."/>
            <person name="Dunbar C."/>
            <person name="Freedman E."/>
            <person name="Gearin G."/>
            <person name="Gellesch M."/>
            <person name="Goldberg J."/>
            <person name="Griggs A."/>
            <person name="Gujja S."/>
            <person name="Heiman D."/>
            <person name="Howarth C."/>
            <person name="Larson L."/>
            <person name="Lui A."/>
            <person name="MacDonald P.J.P."/>
            <person name="Montmayeur A."/>
            <person name="Murphy C."/>
            <person name="Neiman D."/>
            <person name="Pearson M."/>
            <person name="Priest M."/>
            <person name="Roberts A."/>
            <person name="Saif S."/>
            <person name="Shea T."/>
            <person name="Shenoy N."/>
            <person name="Sisk P."/>
            <person name="Stolte C."/>
            <person name="Sykes S."/>
            <person name="Wortman J."/>
            <person name="Nusbaum C."/>
            <person name="Birren B."/>
        </authorList>
    </citation>
    <scope>NUCLEOTIDE SEQUENCE</scope>
    <source>
        <strain evidence="2">NIH/UT8656</strain>
    </source>
</reference>
<dbReference type="AlphaFoldDB" id="H6C189"/>
<dbReference type="RefSeq" id="XP_009157832.1">
    <property type="nucleotide sequence ID" value="XM_009159584.1"/>
</dbReference>
<keyword evidence="3" id="KW-1185">Reference proteome</keyword>
<feature type="compositionally biased region" description="Polar residues" evidence="1">
    <location>
        <begin position="41"/>
        <end position="51"/>
    </location>
</feature>
<accession>H6C189</accession>
<evidence type="ECO:0000313" key="2">
    <source>
        <dbReference type="EMBL" id="EHY57372.1"/>
    </source>
</evidence>
<proteinExistence type="predicted"/>
<dbReference type="Proteomes" id="UP000007304">
    <property type="component" value="Unassembled WGS sequence"/>
</dbReference>
<evidence type="ECO:0000313" key="3">
    <source>
        <dbReference type="Proteomes" id="UP000007304"/>
    </source>
</evidence>
<dbReference type="EMBL" id="JH226133">
    <property type="protein sequence ID" value="EHY57372.1"/>
    <property type="molecule type" value="Genomic_DNA"/>
</dbReference>
<feature type="region of interest" description="Disordered" evidence="1">
    <location>
        <begin position="605"/>
        <end position="659"/>
    </location>
</feature>
<dbReference type="HOGENOM" id="CLU_399549_0_0_1"/>
<protein>
    <submittedName>
        <fullName evidence="2">Uncharacterized protein</fullName>
    </submittedName>
</protein>
<dbReference type="eggNOG" id="ENOG502RNRJ">
    <property type="taxonomic scope" value="Eukaryota"/>
</dbReference>
<feature type="region of interest" description="Disordered" evidence="1">
    <location>
        <begin position="1"/>
        <end position="119"/>
    </location>
</feature>
<feature type="compositionally biased region" description="Basic and acidic residues" evidence="1">
    <location>
        <begin position="22"/>
        <end position="31"/>
    </location>
</feature>
<dbReference type="OrthoDB" id="10251048at2759"/>
<organism evidence="2 3">
    <name type="scientific">Exophiala dermatitidis (strain ATCC 34100 / CBS 525.76 / NIH/UT8656)</name>
    <name type="common">Black yeast</name>
    <name type="synonym">Wangiella dermatitidis</name>
    <dbReference type="NCBI Taxonomy" id="858893"/>
    <lineage>
        <taxon>Eukaryota</taxon>
        <taxon>Fungi</taxon>
        <taxon>Dikarya</taxon>
        <taxon>Ascomycota</taxon>
        <taxon>Pezizomycotina</taxon>
        <taxon>Eurotiomycetes</taxon>
        <taxon>Chaetothyriomycetidae</taxon>
        <taxon>Chaetothyriales</taxon>
        <taxon>Herpotrichiellaceae</taxon>
        <taxon>Exophiala</taxon>
    </lineage>
</organism>
<feature type="compositionally biased region" description="Low complexity" evidence="1">
    <location>
        <begin position="1"/>
        <end position="21"/>
    </location>
</feature>
<dbReference type="InParanoid" id="H6C189"/>
<dbReference type="VEuPathDB" id="FungiDB:HMPREF1120_05411"/>
<dbReference type="GeneID" id="20310050"/>
<feature type="compositionally biased region" description="Basic and acidic residues" evidence="1">
    <location>
        <begin position="625"/>
        <end position="659"/>
    </location>
</feature>